<accession>A0A6J7FF79</accession>
<reference evidence="9" key="1">
    <citation type="submission" date="2020-05" db="EMBL/GenBank/DDBJ databases">
        <authorList>
            <person name="Chiriac C."/>
            <person name="Salcher M."/>
            <person name="Ghai R."/>
            <person name="Kavagutti S V."/>
        </authorList>
    </citation>
    <scope>NUCLEOTIDE SEQUENCE</scope>
</reference>
<evidence type="ECO:0000256" key="3">
    <source>
        <dbReference type="ARBA" id="ARBA00022692"/>
    </source>
</evidence>
<protein>
    <submittedName>
        <fullName evidence="9">Unannotated protein</fullName>
    </submittedName>
</protein>
<dbReference type="GO" id="GO:0005886">
    <property type="term" value="C:plasma membrane"/>
    <property type="evidence" value="ECO:0007669"/>
    <property type="project" value="UniProtKB-SubCell"/>
</dbReference>
<dbReference type="EMBL" id="CAFBLZ010000149">
    <property type="protein sequence ID" value="CAB4890283.1"/>
    <property type="molecule type" value="Genomic_DNA"/>
</dbReference>
<keyword evidence="2" id="KW-1003">Cell membrane</keyword>
<feature type="transmembrane region" description="Helical" evidence="8">
    <location>
        <begin position="20"/>
        <end position="40"/>
    </location>
</feature>
<keyword evidence="3 8" id="KW-0812">Transmembrane</keyword>
<evidence type="ECO:0000256" key="8">
    <source>
        <dbReference type="SAM" id="Phobius"/>
    </source>
</evidence>
<organism evidence="9">
    <name type="scientific">freshwater metagenome</name>
    <dbReference type="NCBI Taxonomy" id="449393"/>
    <lineage>
        <taxon>unclassified sequences</taxon>
        <taxon>metagenomes</taxon>
        <taxon>ecological metagenomes</taxon>
    </lineage>
</organism>
<proteinExistence type="inferred from homology"/>
<name>A0A6J7FF79_9ZZZZ</name>
<keyword evidence="5 8" id="KW-0472">Membrane</keyword>
<comment type="catalytic activity">
    <reaction evidence="7">
        <text>fluoride(in) = fluoride(out)</text>
        <dbReference type="Rhea" id="RHEA:76159"/>
        <dbReference type="ChEBI" id="CHEBI:17051"/>
    </reaction>
    <physiologicalReaction direction="left-to-right" evidence="7">
        <dbReference type="Rhea" id="RHEA:76160"/>
    </physiologicalReaction>
</comment>
<evidence type="ECO:0000256" key="4">
    <source>
        <dbReference type="ARBA" id="ARBA00022989"/>
    </source>
</evidence>
<keyword evidence="4 8" id="KW-1133">Transmembrane helix</keyword>
<dbReference type="InterPro" id="IPR003691">
    <property type="entry name" value="FluC"/>
</dbReference>
<evidence type="ECO:0000256" key="2">
    <source>
        <dbReference type="ARBA" id="ARBA00022475"/>
    </source>
</evidence>
<comment type="subcellular location">
    <subcellularLocation>
        <location evidence="1">Cell membrane</location>
        <topology evidence="1">Multi-pass membrane protein</topology>
    </subcellularLocation>
</comment>
<evidence type="ECO:0000256" key="6">
    <source>
        <dbReference type="ARBA" id="ARBA00035120"/>
    </source>
</evidence>
<evidence type="ECO:0000313" key="9">
    <source>
        <dbReference type="EMBL" id="CAB4890283.1"/>
    </source>
</evidence>
<sequence length="76" mass="8516">MAAHFLVLMERRGITELRWFLLPGFCGGLGTFSAITYEVIERDQGGPLYLFLNVFLCIVAVAVALPLSRKFIPVRT</sequence>
<evidence type="ECO:0000256" key="1">
    <source>
        <dbReference type="ARBA" id="ARBA00004651"/>
    </source>
</evidence>
<comment type="similarity">
    <text evidence="6">Belongs to the fluoride channel Fluc/FEX (TC 1.A.43) family.</text>
</comment>
<evidence type="ECO:0000256" key="5">
    <source>
        <dbReference type="ARBA" id="ARBA00023136"/>
    </source>
</evidence>
<dbReference type="Pfam" id="PF02537">
    <property type="entry name" value="CRCB"/>
    <property type="match status" value="1"/>
</dbReference>
<gene>
    <name evidence="9" type="ORF">UFOPK3482_01223</name>
</gene>
<dbReference type="AlphaFoldDB" id="A0A6J7FF79"/>
<feature type="transmembrane region" description="Helical" evidence="8">
    <location>
        <begin position="46"/>
        <end position="67"/>
    </location>
</feature>
<evidence type="ECO:0000256" key="7">
    <source>
        <dbReference type="ARBA" id="ARBA00035585"/>
    </source>
</evidence>